<dbReference type="GO" id="GO:0008168">
    <property type="term" value="F:methyltransferase activity"/>
    <property type="evidence" value="ECO:0007669"/>
    <property type="project" value="UniProtKB-KW"/>
</dbReference>
<name>A0A1H1ATM7_9ACTN</name>
<reference evidence="5" key="1">
    <citation type="submission" date="2016-10" db="EMBL/GenBank/DDBJ databases">
        <authorList>
            <person name="Varghese N."/>
            <person name="Submissions S."/>
        </authorList>
    </citation>
    <scope>NUCLEOTIDE SEQUENCE [LARGE SCALE GENOMIC DNA]</scope>
    <source>
        <strain evidence="5">DSM 45459</strain>
    </source>
</reference>
<evidence type="ECO:0000256" key="3">
    <source>
        <dbReference type="ARBA" id="ARBA00022691"/>
    </source>
</evidence>
<keyword evidence="5" id="KW-1185">Reference proteome</keyword>
<dbReference type="Pfam" id="PF13489">
    <property type="entry name" value="Methyltransf_23"/>
    <property type="match status" value="1"/>
</dbReference>
<protein>
    <submittedName>
        <fullName evidence="4">Methyltransferase domain-containing protein</fullName>
    </submittedName>
</protein>
<sequence>MLGGEDYAAPMKSDAVHRVLENELAEARRRRGDAPEVLDVGGGSGVWAVPLASSGCSVTVVDPSPNALATLRRRAADAGVGDRVLAVQGDTDALQSAAPSGGADLVLGHGLLEYVDDVDVSLRALGTAAVPGGAVSVVVANRYAAVLGRALTGRVAEALRLFNDPDGRMDGPTGETVRRRFDTELLRRVLDRSGLVVETVQGQGVVSDLVPGSVLESTPGAWDALEGLEVAAAGHPPLRDIATRLHGLARVPHNHTVQ</sequence>
<evidence type="ECO:0000256" key="2">
    <source>
        <dbReference type="ARBA" id="ARBA00022679"/>
    </source>
</evidence>
<dbReference type="EMBL" id="FNKO01000001">
    <property type="protein sequence ID" value="SDQ43057.1"/>
    <property type="molecule type" value="Genomic_DNA"/>
</dbReference>
<dbReference type="PANTHER" id="PTHR43464">
    <property type="entry name" value="METHYLTRANSFERASE"/>
    <property type="match status" value="1"/>
</dbReference>
<dbReference type="CDD" id="cd02440">
    <property type="entry name" value="AdoMet_MTases"/>
    <property type="match status" value="1"/>
</dbReference>
<gene>
    <name evidence="4" type="ORF">SAMN04489718_1732</name>
</gene>
<dbReference type="STRING" id="995062.SAMN04489718_1732"/>
<proteinExistence type="predicted"/>
<dbReference type="SUPFAM" id="SSF53335">
    <property type="entry name" value="S-adenosyl-L-methionine-dependent methyltransferases"/>
    <property type="match status" value="1"/>
</dbReference>
<dbReference type="AlphaFoldDB" id="A0A1H1ATM7"/>
<dbReference type="Gene3D" id="3.40.50.150">
    <property type="entry name" value="Vaccinia Virus protein VP39"/>
    <property type="match status" value="1"/>
</dbReference>
<keyword evidence="3" id="KW-0949">S-adenosyl-L-methionine</keyword>
<dbReference type="InterPro" id="IPR029063">
    <property type="entry name" value="SAM-dependent_MTases_sf"/>
</dbReference>
<dbReference type="GO" id="GO:0032259">
    <property type="term" value="P:methylation"/>
    <property type="evidence" value="ECO:0007669"/>
    <property type="project" value="UniProtKB-KW"/>
</dbReference>
<accession>A0A1H1ATM7</accession>
<evidence type="ECO:0000313" key="5">
    <source>
        <dbReference type="Proteomes" id="UP000199301"/>
    </source>
</evidence>
<keyword evidence="1 4" id="KW-0489">Methyltransferase</keyword>
<dbReference type="Proteomes" id="UP000199301">
    <property type="component" value="Unassembled WGS sequence"/>
</dbReference>
<keyword evidence="2 4" id="KW-0808">Transferase</keyword>
<dbReference type="PANTHER" id="PTHR43464:SF19">
    <property type="entry name" value="UBIQUINONE BIOSYNTHESIS O-METHYLTRANSFERASE, MITOCHONDRIAL"/>
    <property type="match status" value="1"/>
</dbReference>
<organism evidence="4 5">
    <name type="scientific">Actinopolyspora saharensis</name>
    <dbReference type="NCBI Taxonomy" id="995062"/>
    <lineage>
        <taxon>Bacteria</taxon>
        <taxon>Bacillati</taxon>
        <taxon>Actinomycetota</taxon>
        <taxon>Actinomycetes</taxon>
        <taxon>Actinopolysporales</taxon>
        <taxon>Actinopolysporaceae</taxon>
        <taxon>Actinopolyspora</taxon>
    </lineage>
</organism>
<evidence type="ECO:0000313" key="4">
    <source>
        <dbReference type="EMBL" id="SDQ43057.1"/>
    </source>
</evidence>
<evidence type="ECO:0000256" key="1">
    <source>
        <dbReference type="ARBA" id="ARBA00022603"/>
    </source>
</evidence>